<reference evidence="2 3" key="1">
    <citation type="submission" date="2019-11" db="EMBL/GenBank/DDBJ databases">
        <title>Draft genome sequence of Labilibaculum sp. strain SYP isolated from Black Sea.</title>
        <authorList>
            <person name="Yadav S."/>
            <person name="Villanueva L."/>
        </authorList>
    </citation>
    <scope>NUCLEOTIDE SEQUENCE [LARGE SCALE GENOMIC DNA]</scope>
    <source>
        <strain evidence="2 3">44</strain>
    </source>
</reference>
<protein>
    <submittedName>
        <fullName evidence="1">Uncharacterized protein</fullName>
    </submittedName>
</protein>
<dbReference type="AlphaFoldDB" id="A0A7M4D231"/>
<accession>A0A7M4D231</accession>
<comment type="caution">
    <text evidence="1">The sequence shown here is derived from an EMBL/GenBank/DDBJ whole genome shotgun (WGS) entry which is preliminary data.</text>
</comment>
<dbReference type="EMBL" id="QTZN02000003">
    <property type="protein sequence ID" value="MVB05915.1"/>
    <property type="molecule type" value="Genomic_DNA"/>
</dbReference>
<sequence>MITNSGYAIFNFRYSYKKQTYHCLGMPSRIIGIDKLIAILGCAGRKYLTLSKYQSVGNCVSSMRSHTSLLHKKGIMKSNKAGIVLPQAVTQLL</sequence>
<gene>
    <name evidence="2" type="ORF">DWB62_002660</name>
    <name evidence="1" type="ORF">GNY23_02660</name>
</gene>
<evidence type="ECO:0000313" key="1">
    <source>
        <dbReference type="EMBL" id="MUP36710.1"/>
    </source>
</evidence>
<dbReference type="RefSeq" id="WP_156194613.1">
    <property type="nucleotide sequence ID" value="NZ_QTZN02000003.1"/>
</dbReference>
<name>A0A7M4D231_9BACT</name>
<reference evidence="1 4" key="2">
    <citation type="submission" date="2019-12" db="EMBL/GenBank/DDBJ databases">
        <title>Draft genome sequence of Labilibaculum sp. strain 44 isolated from deep waters of Black Sea.</title>
        <authorList>
            <person name="Yadav S."/>
            <person name="Villanueva L."/>
        </authorList>
    </citation>
    <scope>NUCLEOTIDE SEQUENCE [LARGE SCALE GENOMIC DNA]</scope>
    <source>
        <strain evidence="1 4">44</strain>
    </source>
</reference>
<evidence type="ECO:0000313" key="4">
    <source>
        <dbReference type="Proteomes" id="UP000462449"/>
    </source>
</evidence>
<evidence type="ECO:0000313" key="3">
    <source>
        <dbReference type="Proteomes" id="UP000285951"/>
    </source>
</evidence>
<organism evidence="1 4">
    <name type="scientific">Labilibaculum euxinus</name>
    <dbReference type="NCBI Taxonomy" id="2686357"/>
    <lineage>
        <taxon>Bacteria</taxon>
        <taxon>Pseudomonadati</taxon>
        <taxon>Bacteroidota</taxon>
        <taxon>Bacteroidia</taxon>
        <taxon>Marinilabiliales</taxon>
        <taxon>Marinifilaceae</taxon>
        <taxon>Labilibaculum</taxon>
    </lineage>
</organism>
<proteinExistence type="predicted"/>
<dbReference type="Proteomes" id="UP000285951">
    <property type="component" value="Unassembled WGS sequence"/>
</dbReference>
<evidence type="ECO:0000313" key="2">
    <source>
        <dbReference type="EMBL" id="MVB05915.1"/>
    </source>
</evidence>
<dbReference type="EMBL" id="WOTW01000003">
    <property type="protein sequence ID" value="MUP36710.1"/>
    <property type="molecule type" value="Genomic_DNA"/>
</dbReference>
<dbReference type="Proteomes" id="UP000462449">
    <property type="component" value="Unassembled WGS sequence"/>
</dbReference>
<keyword evidence="3" id="KW-1185">Reference proteome</keyword>